<keyword evidence="2" id="KW-1185">Reference proteome</keyword>
<gene>
    <name evidence="1" type="ORF">QYM36_015659</name>
</gene>
<name>A0AA88L0B7_ARTSF</name>
<organism evidence="1 2">
    <name type="scientific">Artemia franciscana</name>
    <name type="common">Brine shrimp</name>
    <name type="synonym">Artemia sanfranciscana</name>
    <dbReference type="NCBI Taxonomy" id="6661"/>
    <lineage>
        <taxon>Eukaryota</taxon>
        <taxon>Metazoa</taxon>
        <taxon>Ecdysozoa</taxon>
        <taxon>Arthropoda</taxon>
        <taxon>Crustacea</taxon>
        <taxon>Branchiopoda</taxon>
        <taxon>Anostraca</taxon>
        <taxon>Artemiidae</taxon>
        <taxon>Artemia</taxon>
    </lineage>
</organism>
<evidence type="ECO:0000313" key="1">
    <source>
        <dbReference type="EMBL" id="KAK2708041.1"/>
    </source>
</evidence>
<protein>
    <submittedName>
        <fullName evidence="1">Uncharacterized protein</fullName>
    </submittedName>
</protein>
<dbReference type="AlphaFoldDB" id="A0AA88L0B7"/>
<proteinExistence type="predicted"/>
<evidence type="ECO:0000313" key="2">
    <source>
        <dbReference type="Proteomes" id="UP001187531"/>
    </source>
</evidence>
<reference evidence="1" key="1">
    <citation type="submission" date="2023-07" db="EMBL/GenBank/DDBJ databases">
        <title>Chromosome-level genome assembly of Artemia franciscana.</title>
        <authorList>
            <person name="Jo E."/>
        </authorList>
    </citation>
    <scope>NUCLEOTIDE SEQUENCE</scope>
    <source>
        <tissue evidence="1">Whole body</tissue>
    </source>
</reference>
<comment type="caution">
    <text evidence="1">The sequence shown here is derived from an EMBL/GenBank/DDBJ whole genome shotgun (WGS) entry which is preliminary data.</text>
</comment>
<dbReference type="Proteomes" id="UP001187531">
    <property type="component" value="Unassembled WGS sequence"/>
</dbReference>
<accession>A0AA88L0B7</accession>
<sequence>MWPNQVKLPELSLKHLQIPIRSNKKKEPAKLMTKPSEKKKLKYCQCLKLEIEVPHEKETMESLFELCYIGYTDAKNIDSLVDALLEYEIDSPIQDIAEKAIDSLKPFTVENLLKKARRLLQGEVDSEVAKTIMRKVKTRKDFPKFTKHLPLKMLIEYIDDNELTSEDQNTIIVDRLENVDDQEKQVEKNKINQLIDNLDLERMNCSELERLTNVLAQRQIDTRTVLQKVMQMSLKGTGKCHSACGECLREYLYNTKFHYEPGQWNTTTLLKPQSIKGQEAMLGSFLIDEEEFITVFQRDALSSDDSCVDGLVLYRQTKGNRLNPVAESEFDMEIIIDPKGKDTHDCPLRNRLRYKFDHRASTYKWNTKIDFGQPQDVYIKMNPVK</sequence>
<dbReference type="EMBL" id="JAVRJZ010000019">
    <property type="protein sequence ID" value="KAK2708041.1"/>
    <property type="molecule type" value="Genomic_DNA"/>
</dbReference>